<protein>
    <submittedName>
        <fullName evidence="2">Uncharacterized protein</fullName>
    </submittedName>
</protein>
<dbReference type="EMBL" id="CAMXCT010004351">
    <property type="protein sequence ID" value="CAI4008680.1"/>
    <property type="molecule type" value="Genomic_DNA"/>
</dbReference>
<feature type="non-terminal residue" evidence="2">
    <location>
        <position position="1"/>
    </location>
</feature>
<accession>A0A9P1GCU3</accession>
<evidence type="ECO:0000313" key="3">
    <source>
        <dbReference type="EMBL" id="CAL4795992.1"/>
    </source>
</evidence>
<reference evidence="3 4" key="2">
    <citation type="submission" date="2024-05" db="EMBL/GenBank/DDBJ databases">
        <authorList>
            <person name="Chen Y."/>
            <person name="Shah S."/>
            <person name="Dougan E. K."/>
            <person name="Thang M."/>
            <person name="Chan C."/>
        </authorList>
    </citation>
    <scope>NUCLEOTIDE SEQUENCE [LARGE SCALE GENOMIC DNA]</scope>
</reference>
<evidence type="ECO:0000313" key="2">
    <source>
        <dbReference type="EMBL" id="CAI4008680.1"/>
    </source>
</evidence>
<evidence type="ECO:0000313" key="4">
    <source>
        <dbReference type="Proteomes" id="UP001152797"/>
    </source>
</evidence>
<dbReference type="OrthoDB" id="445486at2759"/>
<dbReference type="EMBL" id="CAMXCT020004351">
    <property type="protein sequence ID" value="CAL1162055.1"/>
    <property type="molecule type" value="Genomic_DNA"/>
</dbReference>
<sequence length="777" mass="87305">MENLSFSEMSKYGEGMLYWTEVHARGLLKKTKRRITQEVEEWEEACDDEPAEEPELDWGFLGDDKPPGFAQQDVKDQDLQPITVESDDVKKELSKMNYPEQEGDLAPSAIAPKACLSIQKQVTKLEALAATFTGTEKKLSLMSERLATSIKELSAVDEELIDQHGLGVLDGYTYAPRAPEAPKALPKEHKVPKAKCEPKRKAKAKATAESAERSLRVLAGQSVDEAGKNASRNMHSQLKSLGYSLPIDIHPVEHCSEAGEIQTITTYHIKPSSWIRHWMSESPEILGGCGGGDPGSNFEAFWKAYQVQHPGHVVFRNHMDHLDRVVPLLIHGDEGRAIKRTNYLLMSVESPLGTVHDPNIRCSCAKDLANRPNIPQYGCDGGMLDQKTIEIARGQLTNYKGHSYLSRWILFGVGGWIYKKRPEIVNVLLTEITNDLRDLFHTGVETTSGKVFFGAVIAIKGDMAFHKSLMRLDRSYHNLDTAGVTEICHHCLAGGPGFSFEDFSEDPMWVQSMYLQRPWPSDQPPPMAAIPYDPDCPEQILQGDIFHIHKVGVARDVIGGVLILLLRLPFLDYPGSTTNIVDRLQRAHSYFVMWARSQGKSPGLRSFTKSFFNLKTLISSPWANSKGSDSMLLLEWLIFTLKLNLQSPAVEGHSGLLKRMLQLCQASLSLKMIHSHKLWLERDCARQLYAHIMTTLRAYAVCARDAIALKVQAFRLKPKFHALHHIGVFLKSQLVRGNTLICNPQMYACEPNEDFVGRISRLSRKVNIRLCDKRVYE</sequence>
<proteinExistence type="predicted"/>
<reference evidence="2" key="1">
    <citation type="submission" date="2022-10" db="EMBL/GenBank/DDBJ databases">
        <authorList>
            <person name="Chen Y."/>
            <person name="Dougan E. K."/>
            <person name="Chan C."/>
            <person name="Rhodes N."/>
            <person name="Thang M."/>
        </authorList>
    </citation>
    <scope>NUCLEOTIDE SEQUENCE</scope>
</reference>
<gene>
    <name evidence="2" type="ORF">C1SCF055_LOCUS34099</name>
</gene>
<name>A0A9P1GCU3_9DINO</name>
<dbReference type="Proteomes" id="UP001152797">
    <property type="component" value="Unassembled WGS sequence"/>
</dbReference>
<keyword evidence="4" id="KW-1185">Reference proteome</keyword>
<dbReference type="AlphaFoldDB" id="A0A9P1GCU3"/>
<feature type="compositionally biased region" description="Basic and acidic residues" evidence="1">
    <location>
        <begin position="185"/>
        <end position="199"/>
    </location>
</feature>
<feature type="region of interest" description="Disordered" evidence="1">
    <location>
        <begin position="179"/>
        <end position="210"/>
    </location>
</feature>
<comment type="caution">
    <text evidence="2">The sequence shown here is derived from an EMBL/GenBank/DDBJ whole genome shotgun (WGS) entry which is preliminary data.</text>
</comment>
<dbReference type="EMBL" id="CAMXCT030004351">
    <property type="protein sequence ID" value="CAL4795992.1"/>
    <property type="molecule type" value="Genomic_DNA"/>
</dbReference>
<organism evidence="2">
    <name type="scientific">Cladocopium goreaui</name>
    <dbReference type="NCBI Taxonomy" id="2562237"/>
    <lineage>
        <taxon>Eukaryota</taxon>
        <taxon>Sar</taxon>
        <taxon>Alveolata</taxon>
        <taxon>Dinophyceae</taxon>
        <taxon>Suessiales</taxon>
        <taxon>Symbiodiniaceae</taxon>
        <taxon>Cladocopium</taxon>
    </lineage>
</organism>
<evidence type="ECO:0000256" key="1">
    <source>
        <dbReference type="SAM" id="MobiDB-lite"/>
    </source>
</evidence>